<name>A0A4S8QL21_9HELO</name>
<evidence type="ECO:0000256" key="3">
    <source>
        <dbReference type="ARBA" id="ARBA00022741"/>
    </source>
</evidence>
<feature type="compositionally biased region" description="Basic residues" evidence="10">
    <location>
        <begin position="1183"/>
        <end position="1202"/>
    </location>
</feature>
<dbReference type="Gene3D" id="3.30.40.10">
    <property type="entry name" value="Zinc/RING finger domain, C3HC4 (zinc finger)"/>
    <property type="match status" value="1"/>
</dbReference>
<keyword evidence="3" id="KW-0547">Nucleotide-binding</keyword>
<feature type="domain" description="Helicase C-terminal" evidence="13">
    <location>
        <begin position="1249"/>
        <end position="1405"/>
    </location>
</feature>
<dbReference type="GO" id="GO:0005634">
    <property type="term" value="C:nucleus"/>
    <property type="evidence" value="ECO:0007669"/>
    <property type="project" value="TreeGrafter"/>
</dbReference>
<dbReference type="GO" id="GO:0004386">
    <property type="term" value="F:helicase activity"/>
    <property type="evidence" value="ECO:0007669"/>
    <property type="project" value="UniProtKB-KW"/>
</dbReference>
<dbReference type="SMART" id="SM00490">
    <property type="entry name" value="HELICc"/>
    <property type="match status" value="1"/>
</dbReference>
<evidence type="ECO:0000313" key="14">
    <source>
        <dbReference type="EMBL" id="THV44601.1"/>
    </source>
</evidence>
<dbReference type="SUPFAM" id="SSF52540">
    <property type="entry name" value="P-loop containing nucleoside triphosphate hydrolases"/>
    <property type="match status" value="2"/>
</dbReference>
<dbReference type="GO" id="GO:0008094">
    <property type="term" value="F:ATP-dependent activity, acting on DNA"/>
    <property type="evidence" value="ECO:0007669"/>
    <property type="project" value="TreeGrafter"/>
</dbReference>
<feature type="compositionally biased region" description="Low complexity" evidence="10">
    <location>
        <begin position="224"/>
        <end position="233"/>
    </location>
</feature>
<organism evidence="14 15">
    <name type="scientific">Botrytis galanthina</name>
    <dbReference type="NCBI Taxonomy" id="278940"/>
    <lineage>
        <taxon>Eukaryota</taxon>
        <taxon>Fungi</taxon>
        <taxon>Dikarya</taxon>
        <taxon>Ascomycota</taxon>
        <taxon>Pezizomycotina</taxon>
        <taxon>Leotiomycetes</taxon>
        <taxon>Helotiales</taxon>
        <taxon>Sclerotiniaceae</taxon>
        <taxon>Botrytis</taxon>
    </lineage>
</organism>
<feature type="region of interest" description="Disordered" evidence="10">
    <location>
        <begin position="402"/>
        <end position="421"/>
    </location>
</feature>
<dbReference type="SMART" id="SM00184">
    <property type="entry name" value="RING"/>
    <property type="match status" value="1"/>
</dbReference>
<keyword evidence="15" id="KW-1185">Reference proteome</keyword>
<proteinExistence type="inferred from homology"/>
<feature type="compositionally biased region" description="Polar residues" evidence="10">
    <location>
        <begin position="234"/>
        <end position="246"/>
    </location>
</feature>
<feature type="region of interest" description="Disordered" evidence="10">
    <location>
        <begin position="212"/>
        <end position="316"/>
    </location>
</feature>
<evidence type="ECO:0000313" key="15">
    <source>
        <dbReference type="Proteomes" id="UP000308671"/>
    </source>
</evidence>
<dbReference type="Pfam" id="PF00176">
    <property type="entry name" value="SNF2-rel_dom"/>
    <property type="match status" value="1"/>
</dbReference>
<dbReference type="InterPro" id="IPR027417">
    <property type="entry name" value="P-loop_NTPase"/>
</dbReference>
<dbReference type="PANTHER" id="PTHR45626:SF16">
    <property type="entry name" value="ATP-DEPENDENT HELICASE ULS1"/>
    <property type="match status" value="1"/>
</dbReference>
<feature type="region of interest" description="Disordered" evidence="10">
    <location>
        <begin position="1108"/>
        <end position="1212"/>
    </location>
</feature>
<evidence type="ECO:0000256" key="10">
    <source>
        <dbReference type="SAM" id="MobiDB-lite"/>
    </source>
</evidence>
<dbReference type="GO" id="GO:0016787">
    <property type="term" value="F:hydrolase activity"/>
    <property type="evidence" value="ECO:0007669"/>
    <property type="project" value="UniProtKB-KW"/>
</dbReference>
<dbReference type="PROSITE" id="PS50089">
    <property type="entry name" value="ZF_RING_2"/>
    <property type="match status" value="1"/>
</dbReference>
<protein>
    <recommendedName>
        <fullName evidence="16">RING-type domain-containing protein</fullName>
    </recommendedName>
</protein>
<dbReference type="Proteomes" id="UP000308671">
    <property type="component" value="Unassembled WGS sequence"/>
</dbReference>
<dbReference type="InterPro" id="IPR000330">
    <property type="entry name" value="SNF2_N"/>
</dbReference>
<dbReference type="EMBL" id="PQXL01000608">
    <property type="protein sequence ID" value="THV44601.1"/>
    <property type="molecule type" value="Genomic_DNA"/>
</dbReference>
<evidence type="ECO:0000256" key="2">
    <source>
        <dbReference type="ARBA" id="ARBA00022723"/>
    </source>
</evidence>
<dbReference type="InterPro" id="IPR038718">
    <property type="entry name" value="SNF2-like_sf"/>
</dbReference>
<dbReference type="SUPFAM" id="SSF57850">
    <property type="entry name" value="RING/U-box"/>
    <property type="match status" value="1"/>
</dbReference>
<dbReference type="CDD" id="cd18008">
    <property type="entry name" value="DEXDc_SHPRH-like"/>
    <property type="match status" value="1"/>
</dbReference>
<dbReference type="InterPro" id="IPR049730">
    <property type="entry name" value="SNF2/RAD54-like_C"/>
</dbReference>
<evidence type="ECO:0000256" key="7">
    <source>
        <dbReference type="ARBA" id="ARBA00022833"/>
    </source>
</evidence>
<gene>
    <name evidence="14" type="ORF">BGAL_0609g00020</name>
</gene>
<dbReference type="GO" id="GO:0008270">
    <property type="term" value="F:zinc ion binding"/>
    <property type="evidence" value="ECO:0007669"/>
    <property type="project" value="UniProtKB-KW"/>
</dbReference>
<dbReference type="GO" id="GO:0005737">
    <property type="term" value="C:cytoplasm"/>
    <property type="evidence" value="ECO:0007669"/>
    <property type="project" value="TreeGrafter"/>
</dbReference>
<dbReference type="GO" id="GO:0005524">
    <property type="term" value="F:ATP binding"/>
    <property type="evidence" value="ECO:0007669"/>
    <property type="project" value="UniProtKB-KW"/>
</dbReference>
<evidence type="ECO:0000259" key="13">
    <source>
        <dbReference type="PROSITE" id="PS51194"/>
    </source>
</evidence>
<dbReference type="InterPro" id="IPR001650">
    <property type="entry name" value="Helicase_C-like"/>
</dbReference>
<dbReference type="SMART" id="SM00487">
    <property type="entry name" value="DEXDc"/>
    <property type="match status" value="1"/>
</dbReference>
<feature type="compositionally biased region" description="Polar residues" evidence="10">
    <location>
        <begin position="257"/>
        <end position="303"/>
    </location>
</feature>
<evidence type="ECO:0000256" key="8">
    <source>
        <dbReference type="ARBA" id="ARBA00022840"/>
    </source>
</evidence>
<evidence type="ECO:0000256" key="4">
    <source>
        <dbReference type="ARBA" id="ARBA00022771"/>
    </source>
</evidence>
<reference evidence="14 15" key="1">
    <citation type="submission" date="2017-12" db="EMBL/GenBank/DDBJ databases">
        <title>Comparative genomics of Botrytis spp.</title>
        <authorList>
            <person name="Valero-Jimenez C.A."/>
            <person name="Tapia P."/>
            <person name="Veloso J."/>
            <person name="Silva-Moreno E."/>
            <person name="Staats M."/>
            <person name="Valdes J.H."/>
            <person name="Van Kan J.A.L."/>
        </authorList>
    </citation>
    <scope>NUCLEOTIDE SEQUENCE [LARGE SCALE GENOMIC DNA]</scope>
    <source>
        <strain evidence="14 15">MUCL435</strain>
    </source>
</reference>
<dbReference type="Pfam" id="PF00097">
    <property type="entry name" value="zf-C3HC4"/>
    <property type="match status" value="1"/>
</dbReference>
<comment type="caution">
    <text evidence="14">The sequence shown here is derived from an EMBL/GenBank/DDBJ whole genome shotgun (WGS) entry which is preliminary data.</text>
</comment>
<dbReference type="OrthoDB" id="423559at2759"/>
<evidence type="ECO:0000259" key="12">
    <source>
        <dbReference type="PROSITE" id="PS51192"/>
    </source>
</evidence>
<comment type="similarity">
    <text evidence="1">Belongs to the SNF2/RAD54 helicase family.</text>
</comment>
<feature type="compositionally biased region" description="Acidic residues" evidence="10">
    <location>
        <begin position="1113"/>
        <end position="1149"/>
    </location>
</feature>
<keyword evidence="5" id="KW-0378">Hydrolase</keyword>
<dbReference type="GO" id="GO:0000724">
    <property type="term" value="P:double-strand break repair via homologous recombination"/>
    <property type="evidence" value="ECO:0007669"/>
    <property type="project" value="TreeGrafter"/>
</dbReference>
<accession>A0A4S8QL21</accession>
<evidence type="ECO:0000256" key="1">
    <source>
        <dbReference type="ARBA" id="ARBA00007025"/>
    </source>
</evidence>
<evidence type="ECO:0000259" key="11">
    <source>
        <dbReference type="PROSITE" id="PS50089"/>
    </source>
</evidence>
<keyword evidence="4 9" id="KW-0863">Zinc-finger</keyword>
<keyword evidence="6" id="KW-0347">Helicase</keyword>
<evidence type="ECO:0000256" key="9">
    <source>
        <dbReference type="PROSITE-ProRule" id="PRU00175"/>
    </source>
</evidence>
<dbReference type="PROSITE" id="PS51192">
    <property type="entry name" value="HELICASE_ATP_BIND_1"/>
    <property type="match status" value="1"/>
</dbReference>
<dbReference type="CDD" id="cd18793">
    <property type="entry name" value="SF2_C_SNF"/>
    <property type="match status" value="1"/>
</dbReference>
<feature type="compositionally biased region" description="Basic and acidic residues" evidence="10">
    <location>
        <begin position="212"/>
        <end position="222"/>
    </location>
</feature>
<feature type="domain" description="RING-type" evidence="11">
    <location>
        <begin position="1036"/>
        <end position="1088"/>
    </location>
</feature>
<dbReference type="Pfam" id="PF00271">
    <property type="entry name" value="Helicase_C"/>
    <property type="match status" value="1"/>
</dbReference>
<dbReference type="InterPro" id="IPR018957">
    <property type="entry name" value="Znf_C3HC4_RING-type"/>
</dbReference>
<feature type="compositionally biased region" description="Polar residues" evidence="10">
    <location>
        <begin position="406"/>
        <end position="417"/>
    </location>
</feature>
<dbReference type="InterPro" id="IPR014001">
    <property type="entry name" value="Helicase_ATP-bd"/>
</dbReference>
<feature type="compositionally biased region" description="Acidic residues" evidence="10">
    <location>
        <begin position="1158"/>
        <end position="1173"/>
    </location>
</feature>
<dbReference type="InterPro" id="IPR001841">
    <property type="entry name" value="Znf_RING"/>
</dbReference>
<keyword evidence="7" id="KW-0862">Zinc</keyword>
<keyword evidence="2" id="KW-0479">Metal-binding</keyword>
<dbReference type="Gene3D" id="3.40.50.300">
    <property type="entry name" value="P-loop containing nucleotide triphosphate hydrolases"/>
    <property type="match status" value="2"/>
</dbReference>
<feature type="compositionally biased region" description="Low complexity" evidence="10">
    <location>
        <begin position="111"/>
        <end position="125"/>
    </location>
</feature>
<feature type="domain" description="Helicase ATP-binding" evidence="12">
    <location>
        <begin position="682"/>
        <end position="872"/>
    </location>
</feature>
<keyword evidence="8" id="KW-0067">ATP-binding</keyword>
<feature type="region of interest" description="Disordered" evidence="10">
    <location>
        <begin position="106"/>
        <end position="140"/>
    </location>
</feature>
<sequence length="1415" mass="155816">MAQQSPSPADSLAAIATLTDEITLHQVYLVSLNDSSGDQSSRKAEIEAEIAILKKELSSLRASSSHAQASSSSHNNSYIRPSNIARSKMNSAVGRGSNAAYQFKEEGESMGSLSSTASTPGSGASMVGSGSHRAGLPTRKRTLSKHLDTVVPFEEIKSRRTTPSPFATGVTTHSGSSGYGYNANGDGYFDLTMDDDLIMFDPTFTERQKLEEQKFQRERQDAELASSLANSNSPISNTPVTSSKPSAFSRLFGGYSGTPSQASTSRDTQAAKSSAMSNTYDTHNNSSSSRSLPWKKGSSSSLKTGPRTLPYVQPSPSGFVDWGSGGATVNAEPRTSFYAQPSPSGFVGWGSGDTTGMHQERSFTPTNSNLMPFPESTMPGAYIDDAASDSSLEIIDPSAFKDNGRQKATTSRTTNYYGQPGPIYSSETRAFGDIAISRSNTSLQGVSALQNWAKNSPNVMENPSGNISDTSALMQGNYADGMNHETQVGEQNRHLTSWDRGQSFSSYNELNAGYTDFPMNGTPSAMSYNNTNPPGAYPLGYSNSTMPLTVPGSITGSMHSSHPENSMHRPGPAFNIDSMPEHGMGSTNFNSLRGTVGNRGNLSDVESNLSFLPPPFAYTPQMKERMEHVINDPRKTEKEIKDLLENIKAEVEIPLEDREGTPEGLRYPLYEHQKIALTWLKQMEEGSNKGGILADDMGLGKTISTLSLILSRPSTDRSCKTTLIVAPVALLRQWNSEIVSKTLPTHKPSVYMAHGNSKRSTWDDLRKYDVVLTTYGTLAAEYNRLVKFEEECAQMFTDPDPQQMVKDFPLLGPRSRFYRVILDEAQSIKNKATKSAASACRLRALTRFCLTGTPMMNNITELYSLIKFLRIRPYSNWSAFTKDFGCLSKGGSHTEEYLRKTMQRLQGVLKAILLRRTKKSQIDGKPIINLPPKLENIDHVVFSKDEQEFYQALKDKTQLQFNKYRKAGTVGKNYSNILVLLLRLRQCCCHPHLIIDLEEAAAGSAELTEEQMIDRALALEPDVVSRLLAADGGFECNICYDATPNPSIIIPCGHDNCHDCLMALSEQAKQAARGDDDGATALKCPSCRGKLDMANLIDYTIFKKAHMPSSDVKEEETVDDAVESSDDSNSDTESESDSDTISDDVDENGNLDGFVVPDEIEDDEAEQGDDEIDLASRDPTSKSKSKSTSKSKSKTKAKKNKGKGKEVEKQKQHLSIAMMKKEASRSIAGHKKYMRYLRKNWQSSGKADKCVELLEKFQNEGEKTIVFSQFVTFLDLLQVPIGEKGWKCERYDGSINSKRRDEAIKRFQDKPDCNIMLISLKAGNAGLNLTAASRVIILDPFWNPFIEMQAVDRAYRIGQMKTVQVHRILVQETVEDRIMELQRQKKSLVESALDEGAMKSVGRLDEKQLAFLFGV</sequence>
<dbReference type="PROSITE" id="PS51194">
    <property type="entry name" value="HELICASE_CTER"/>
    <property type="match status" value="1"/>
</dbReference>
<dbReference type="InterPro" id="IPR013083">
    <property type="entry name" value="Znf_RING/FYVE/PHD"/>
</dbReference>
<dbReference type="InterPro" id="IPR050628">
    <property type="entry name" value="SNF2_RAD54_helicase_TF"/>
</dbReference>
<evidence type="ECO:0000256" key="5">
    <source>
        <dbReference type="ARBA" id="ARBA00022801"/>
    </source>
</evidence>
<dbReference type="Gene3D" id="3.40.50.10810">
    <property type="entry name" value="Tandem AAA-ATPase domain"/>
    <property type="match status" value="1"/>
</dbReference>
<evidence type="ECO:0008006" key="16">
    <source>
        <dbReference type="Google" id="ProtNLM"/>
    </source>
</evidence>
<evidence type="ECO:0000256" key="6">
    <source>
        <dbReference type="ARBA" id="ARBA00022806"/>
    </source>
</evidence>
<dbReference type="PANTHER" id="PTHR45626">
    <property type="entry name" value="TRANSCRIPTION TERMINATION FACTOR 2-RELATED"/>
    <property type="match status" value="1"/>
</dbReference>
<dbReference type="FunFam" id="3.40.50.300:FF:002380">
    <property type="entry name" value="SWI/SNF family DNA-dependent ATPase, putative"/>
    <property type="match status" value="1"/>
</dbReference>